<dbReference type="EMBL" id="BLAJ01000008">
    <property type="protein sequence ID" value="GES52571.1"/>
    <property type="molecule type" value="Genomic_DNA"/>
</dbReference>
<dbReference type="Proteomes" id="UP000390335">
    <property type="component" value="Unassembled WGS sequence"/>
</dbReference>
<proteinExistence type="predicted"/>
<protein>
    <submittedName>
        <fullName evidence="2">Uncharacterized protein</fullName>
    </submittedName>
</protein>
<feature type="compositionally biased region" description="Polar residues" evidence="1">
    <location>
        <begin position="47"/>
        <end position="56"/>
    </location>
</feature>
<organism evidence="2 3">
    <name type="scientific">Rhizobium dioscoreae</name>
    <dbReference type="NCBI Taxonomy" id="2653122"/>
    <lineage>
        <taxon>Bacteria</taxon>
        <taxon>Pseudomonadati</taxon>
        <taxon>Pseudomonadota</taxon>
        <taxon>Alphaproteobacteria</taxon>
        <taxon>Hyphomicrobiales</taxon>
        <taxon>Rhizobiaceae</taxon>
        <taxon>Rhizobium/Agrobacterium group</taxon>
        <taxon>Rhizobium</taxon>
    </lineage>
</organism>
<sequence length="56" mass="6455">MAGIPVLIQTRKRLFESSRRKRLWFRPDQHLPANGLERNYTPLTEGAATQMSGNDE</sequence>
<keyword evidence="3" id="KW-1185">Reference proteome</keyword>
<reference evidence="2 3" key="1">
    <citation type="journal article" date="2020" name="Genome Biol. Evol.">
        <title>Rhizobium dioscoreae sp. nov., a plant growth-promoting bacterium isolated from yam (Dioscorea species).</title>
        <authorList>
            <person name="Ouyabe M."/>
            <person name="Tanaka N."/>
            <person name="Shiwa Y."/>
            <person name="Fujita N."/>
            <person name="Kikuno H."/>
            <person name="Babil P."/>
            <person name="Shiwachi H."/>
        </authorList>
    </citation>
    <scope>NUCLEOTIDE SEQUENCE [LARGE SCALE GENOMIC DNA]</scope>
    <source>
        <strain evidence="2 3">S-93</strain>
    </source>
</reference>
<gene>
    <name evidence="2" type="ORF">RsS93_51850</name>
</gene>
<feature type="region of interest" description="Disordered" evidence="1">
    <location>
        <begin position="34"/>
        <end position="56"/>
    </location>
</feature>
<evidence type="ECO:0000256" key="1">
    <source>
        <dbReference type="SAM" id="MobiDB-lite"/>
    </source>
</evidence>
<name>A0ABQ0ZAI5_9HYPH</name>
<accession>A0ABQ0ZAI5</accession>
<evidence type="ECO:0000313" key="3">
    <source>
        <dbReference type="Proteomes" id="UP000390335"/>
    </source>
</evidence>
<evidence type="ECO:0000313" key="2">
    <source>
        <dbReference type="EMBL" id="GES52571.1"/>
    </source>
</evidence>
<comment type="caution">
    <text evidence="2">The sequence shown here is derived from an EMBL/GenBank/DDBJ whole genome shotgun (WGS) entry which is preliminary data.</text>
</comment>